<organism evidence="1 2">
    <name type="scientific">Sphaerisporangium album</name>
    <dbReference type="NCBI Taxonomy" id="509200"/>
    <lineage>
        <taxon>Bacteria</taxon>
        <taxon>Bacillati</taxon>
        <taxon>Actinomycetota</taxon>
        <taxon>Actinomycetes</taxon>
        <taxon>Streptosporangiales</taxon>
        <taxon>Streptosporangiaceae</taxon>
        <taxon>Sphaerisporangium</taxon>
    </lineage>
</organism>
<protein>
    <recommendedName>
        <fullName evidence="3">Helix-turn-helix domain-containing protein</fullName>
    </recommendedName>
</protein>
<gene>
    <name evidence="1" type="ORF">DQ384_39755</name>
</gene>
<dbReference type="EMBL" id="QOIL01000042">
    <property type="protein sequence ID" value="RCG17413.1"/>
    <property type="molecule type" value="Genomic_DNA"/>
</dbReference>
<evidence type="ECO:0000313" key="1">
    <source>
        <dbReference type="EMBL" id="RCG17413.1"/>
    </source>
</evidence>
<keyword evidence="2" id="KW-1185">Reference proteome</keyword>
<dbReference type="Proteomes" id="UP000253094">
    <property type="component" value="Unassembled WGS sequence"/>
</dbReference>
<name>A0A367EHG1_9ACTN</name>
<proteinExistence type="predicted"/>
<dbReference type="AlphaFoldDB" id="A0A367EHG1"/>
<evidence type="ECO:0000313" key="2">
    <source>
        <dbReference type="Proteomes" id="UP000253094"/>
    </source>
</evidence>
<evidence type="ECO:0008006" key="3">
    <source>
        <dbReference type="Google" id="ProtNLM"/>
    </source>
</evidence>
<sequence>MMARRRDTTWHEAFLHLVEGGVTFKAAVGKLGVSPATLNKHFQADHAFRARARRGRARRLHGPAPDTSWHPRLPPLLAAGLSIHQAAKRIGKSPITVRNHLKWFPDLRTAVNSAVGEGAGVESASRG</sequence>
<comment type="caution">
    <text evidence="1">The sequence shown here is derived from an EMBL/GenBank/DDBJ whole genome shotgun (WGS) entry which is preliminary data.</text>
</comment>
<accession>A0A367EHG1</accession>
<reference evidence="1 2" key="1">
    <citation type="submission" date="2018-06" db="EMBL/GenBank/DDBJ databases">
        <title>Sphaerisporangium craniellae sp. nov., isolated from a marine sponge in the South China Sea.</title>
        <authorList>
            <person name="Li L."/>
        </authorList>
    </citation>
    <scope>NUCLEOTIDE SEQUENCE [LARGE SCALE GENOMIC DNA]</scope>
    <source>
        <strain evidence="1 2">CCTCC AA 208026</strain>
    </source>
</reference>